<evidence type="ECO:0000313" key="4">
    <source>
        <dbReference type="Proteomes" id="UP000515489"/>
    </source>
</evidence>
<gene>
    <name evidence="3" type="ORF">H4317_01760</name>
</gene>
<evidence type="ECO:0000256" key="2">
    <source>
        <dbReference type="SAM" id="SignalP"/>
    </source>
</evidence>
<sequence>MKSFFFSAFLLVASASASLAQSQYPVADDSWLDEPTTTLAADEVMPATEDAPRYNMGWNTAPGQSLSLHDRPSTDYWGRPLKKKASNLTTAATKDVASAEEEVSTDPMMHSSGVMVAPGMSSSPYRRVSTDYWGRPLKQKSKGASTLAKKVEKSSPVAATTAGNW</sequence>
<keyword evidence="4" id="KW-1185">Reference proteome</keyword>
<dbReference type="EMBL" id="CP060202">
    <property type="protein sequence ID" value="QNH62578.1"/>
    <property type="molecule type" value="Genomic_DNA"/>
</dbReference>
<dbReference type="AlphaFoldDB" id="A0A7G7W885"/>
<dbReference type="KEGG" id="hsk:H4317_01760"/>
<proteinExistence type="predicted"/>
<reference evidence="3 4" key="1">
    <citation type="submission" date="2020-08" db="EMBL/GenBank/DDBJ databases">
        <title>Hymenobacter sp. S2-20-2 genome sequencing.</title>
        <authorList>
            <person name="Jin L."/>
        </authorList>
    </citation>
    <scope>NUCLEOTIDE SEQUENCE [LARGE SCALE GENOMIC DNA]</scope>
    <source>
        <strain evidence="3 4">S2-20-2</strain>
    </source>
</reference>
<name>A0A7G7W885_9BACT</name>
<keyword evidence="2" id="KW-0732">Signal</keyword>
<dbReference type="RefSeq" id="WP_185888484.1">
    <property type="nucleotide sequence ID" value="NZ_CP060202.1"/>
</dbReference>
<feature type="chain" id="PRO_5028964764" evidence="2">
    <location>
        <begin position="21"/>
        <end position="165"/>
    </location>
</feature>
<feature type="region of interest" description="Disordered" evidence="1">
    <location>
        <begin position="139"/>
        <end position="165"/>
    </location>
</feature>
<dbReference type="Proteomes" id="UP000515489">
    <property type="component" value="Chromosome"/>
</dbReference>
<organism evidence="3 4">
    <name type="scientific">Hymenobacter sediminicola</name>
    <dbReference type="NCBI Taxonomy" id="2761579"/>
    <lineage>
        <taxon>Bacteria</taxon>
        <taxon>Pseudomonadati</taxon>
        <taxon>Bacteroidota</taxon>
        <taxon>Cytophagia</taxon>
        <taxon>Cytophagales</taxon>
        <taxon>Hymenobacteraceae</taxon>
        <taxon>Hymenobacter</taxon>
    </lineage>
</organism>
<evidence type="ECO:0000313" key="3">
    <source>
        <dbReference type="EMBL" id="QNH62578.1"/>
    </source>
</evidence>
<protein>
    <submittedName>
        <fullName evidence="3">Uncharacterized protein</fullName>
    </submittedName>
</protein>
<feature type="signal peptide" evidence="2">
    <location>
        <begin position="1"/>
        <end position="20"/>
    </location>
</feature>
<evidence type="ECO:0000256" key="1">
    <source>
        <dbReference type="SAM" id="MobiDB-lite"/>
    </source>
</evidence>
<accession>A0A7G7W885</accession>
<feature type="region of interest" description="Disordered" evidence="1">
    <location>
        <begin position="88"/>
        <end position="111"/>
    </location>
</feature>